<name>A0A0G3LZ71_CHRGL</name>
<dbReference type="Proteomes" id="UP000035213">
    <property type="component" value="Chromosome"/>
</dbReference>
<dbReference type="PATRIC" id="fig|1324352.5.peg.1259"/>
<organism evidence="3 4">
    <name type="scientific">Chryseobacterium gallinarum</name>
    <dbReference type="NCBI Taxonomy" id="1324352"/>
    <lineage>
        <taxon>Bacteria</taxon>
        <taxon>Pseudomonadati</taxon>
        <taxon>Bacteroidota</taxon>
        <taxon>Flavobacteriia</taxon>
        <taxon>Flavobacteriales</taxon>
        <taxon>Weeksellaceae</taxon>
        <taxon>Chryseobacterium group</taxon>
        <taxon>Chryseobacterium</taxon>
    </lineage>
</organism>
<dbReference type="InterPro" id="IPR001279">
    <property type="entry name" value="Metallo-B-lactamas"/>
</dbReference>
<dbReference type="SUPFAM" id="SSF56281">
    <property type="entry name" value="Metallo-hydrolase/oxidoreductase"/>
    <property type="match status" value="1"/>
</dbReference>
<feature type="signal peptide" evidence="1">
    <location>
        <begin position="1"/>
        <end position="21"/>
    </location>
</feature>
<evidence type="ECO:0000259" key="2">
    <source>
        <dbReference type="SMART" id="SM00849"/>
    </source>
</evidence>
<sequence>MKIKFLFIIGFCLSFSINALAQDTKQVIQKSLSALGNWEAVDNFEYSTQRTNSDRWQGYDFNNPIPEKDEFHLAFDLKNNRFLHHTRNHYPGGYLFDTYRLGRDATYYVYDGIGSRTGKDLLNLGSSSFNNRKNALLNNFSYFILKQLLTESKDESLLTADNTWIISRKTPSGTEEYWFDKNTYLLKKITKIQGQDTLIQHFDDYLTADGLMIAKKSSLERNGTLVYSDSLSSFRHNKGVDPKVFDFPPGYKTVTEQTPKLSAKMLTKDVYLIENVDGDRNILFVNMGNYIVLTEAPLSSATTRSILEVIHTALPNIPVRYVHLSHFHNDHISGIAEVVKEGATIICAESMKQPVIAMLHNGNTAAQTGDASFIVFNNKKVLQNGQKKLEFYEVPNSHAKGMSFLYLPQEKLIYQGDLLSLPADSYLTPAIAVTREFSDFLHQKKIPFDQIIGHHGLPLISKKTFDEVITMKEPVFH</sequence>
<evidence type="ECO:0000313" key="3">
    <source>
        <dbReference type="EMBL" id="AKK72241.1"/>
    </source>
</evidence>
<dbReference type="STRING" id="1324352.OK18_05940"/>
<dbReference type="PANTHER" id="PTHR42951">
    <property type="entry name" value="METALLO-BETA-LACTAMASE DOMAIN-CONTAINING"/>
    <property type="match status" value="1"/>
</dbReference>
<dbReference type="AlphaFoldDB" id="A0A0G3LZ71"/>
<dbReference type="SMART" id="SM00849">
    <property type="entry name" value="Lactamase_B"/>
    <property type="match status" value="1"/>
</dbReference>
<protein>
    <recommendedName>
        <fullName evidence="2">Metallo-beta-lactamase domain-containing protein</fullName>
    </recommendedName>
</protein>
<feature type="domain" description="Metallo-beta-lactamase" evidence="2">
    <location>
        <begin position="267"/>
        <end position="455"/>
    </location>
</feature>
<dbReference type="InterPro" id="IPR050855">
    <property type="entry name" value="NDM-1-like"/>
</dbReference>
<dbReference type="Gene3D" id="3.60.15.10">
    <property type="entry name" value="Ribonuclease Z/Hydroxyacylglutathione hydrolase-like"/>
    <property type="match status" value="1"/>
</dbReference>
<dbReference type="Pfam" id="PF00753">
    <property type="entry name" value="Lactamase_B"/>
    <property type="match status" value="1"/>
</dbReference>
<dbReference type="KEGG" id="cgn:OK18_05940"/>
<dbReference type="OrthoDB" id="1273797at2"/>
<accession>A0A0G3LZ71</accession>
<dbReference type="InterPro" id="IPR036866">
    <property type="entry name" value="RibonucZ/Hydroxyglut_hydro"/>
</dbReference>
<dbReference type="PANTHER" id="PTHR42951:SF20">
    <property type="entry name" value="BETA LACTAMASE"/>
    <property type="match status" value="1"/>
</dbReference>
<dbReference type="EMBL" id="CP009928">
    <property type="protein sequence ID" value="AKK72241.1"/>
    <property type="molecule type" value="Genomic_DNA"/>
</dbReference>
<keyword evidence="1" id="KW-0732">Signal</keyword>
<evidence type="ECO:0000256" key="1">
    <source>
        <dbReference type="SAM" id="SignalP"/>
    </source>
</evidence>
<feature type="chain" id="PRO_5005184998" description="Metallo-beta-lactamase domain-containing protein" evidence="1">
    <location>
        <begin position="22"/>
        <end position="477"/>
    </location>
</feature>
<gene>
    <name evidence="3" type="ORF">OK18_05940</name>
</gene>
<dbReference type="RefSeq" id="WP_053327431.1">
    <property type="nucleotide sequence ID" value="NZ_CP009928.1"/>
</dbReference>
<evidence type="ECO:0000313" key="4">
    <source>
        <dbReference type="Proteomes" id="UP000035213"/>
    </source>
</evidence>
<proteinExistence type="predicted"/>
<reference evidence="3 4" key="1">
    <citation type="submission" date="2014-11" db="EMBL/GenBank/DDBJ databases">
        <authorList>
            <person name="Park G.-S."/>
            <person name="Hong S.-J."/>
            <person name="Jung B.K."/>
            <person name="Khan A.R."/>
            <person name="Kwak Y."/>
            <person name="Shin J.-H."/>
        </authorList>
    </citation>
    <scope>NUCLEOTIDE SEQUENCE [LARGE SCALE GENOMIC DNA]</scope>
    <source>
        <strain evidence="3 4">DSM 27622</strain>
    </source>
</reference>